<dbReference type="AlphaFoldDB" id="A0A1M7Z304"/>
<sequence length="77" mass="9079">MDTFFQLVRMTSLAHPEMKVYLDVIEEEAEKYAETSLISSIERVCNESQLMNELFTEDERVLCEIFLISQIQHNIVH</sequence>
<protein>
    <submittedName>
        <fullName evidence="1">Uncharacterized protein</fullName>
    </submittedName>
</protein>
<dbReference type="RefSeq" id="WP_073586726.1">
    <property type="nucleotide sequence ID" value="NZ_AP024898.1"/>
</dbReference>
<evidence type="ECO:0000313" key="1">
    <source>
        <dbReference type="EMBL" id="SHO59338.1"/>
    </source>
</evidence>
<name>A0A1M7Z304_9VIBR</name>
<evidence type="ECO:0000313" key="2">
    <source>
        <dbReference type="Proteomes" id="UP000184600"/>
    </source>
</evidence>
<dbReference type="OrthoDB" id="9845514at2"/>
<dbReference type="EMBL" id="FRFG01000124">
    <property type="protein sequence ID" value="SHO59338.1"/>
    <property type="molecule type" value="Genomic_DNA"/>
</dbReference>
<gene>
    <name evidence="1" type="ORF">VQ7734_05122</name>
</gene>
<organism evidence="1 2">
    <name type="scientific">Vibrio quintilis</name>
    <dbReference type="NCBI Taxonomy" id="1117707"/>
    <lineage>
        <taxon>Bacteria</taxon>
        <taxon>Pseudomonadati</taxon>
        <taxon>Pseudomonadota</taxon>
        <taxon>Gammaproteobacteria</taxon>
        <taxon>Vibrionales</taxon>
        <taxon>Vibrionaceae</taxon>
        <taxon>Vibrio</taxon>
    </lineage>
</organism>
<dbReference type="Proteomes" id="UP000184600">
    <property type="component" value="Unassembled WGS sequence"/>
</dbReference>
<proteinExistence type="predicted"/>
<reference evidence="2" key="1">
    <citation type="submission" date="2016-12" db="EMBL/GenBank/DDBJ databases">
        <authorList>
            <person name="Rodrigo-Torres L."/>
            <person name="Arahal R.D."/>
            <person name="Lucena T."/>
        </authorList>
    </citation>
    <scope>NUCLEOTIDE SEQUENCE [LARGE SCALE GENOMIC DNA]</scope>
</reference>
<accession>A0A1M7Z304</accession>
<keyword evidence="2" id="KW-1185">Reference proteome</keyword>